<protein>
    <submittedName>
        <fullName evidence="1">Uncharacterized protein</fullName>
    </submittedName>
</protein>
<dbReference type="Proteomes" id="UP000541185">
    <property type="component" value="Unassembled WGS sequence"/>
</dbReference>
<sequence>MTMNDTPSLLLEIRELLRAAAEVHLPRLLKLRSRLGADAAAPEPELEEALLALHDIATGLDLSAFTEEAFAFRAVRKLAAGAERLRSGLSTLSWQAGQLWTLAKDYTDGQARHDFVTRSVLVDLQLEGRALGKVLEQARALLDAVERDLSARAADAETGDLKWSEERRRSEKLSARHARLDALRRSADAAHRLSLEIDTTRKALVTALNDCAIGPANALQKELRPLAEQPESCGDAGPARDARSHLQFGLVQASALVARLLRLQDKRATRLDSLAWADSAFN</sequence>
<proteinExistence type="predicted"/>
<organism evidence="1 2">
    <name type="scientific">Ramlibacter agri</name>
    <dbReference type="NCBI Taxonomy" id="2728837"/>
    <lineage>
        <taxon>Bacteria</taxon>
        <taxon>Pseudomonadati</taxon>
        <taxon>Pseudomonadota</taxon>
        <taxon>Betaproteobacteria</taxon>
        <taxon>Burkholderiales</taxon>
        <taxon>Comamonadaceae</taxon>
        <taxon>Ramlibacter</taxon>
    </lineage>
</organism>
<name>A0A848GZU3_9BURK</name>
<evidence type="ECO:0000313" key="2">
    <source>
        <dbReference type="Proteomes" id="UP000541185"/>
    </source>
</evidence>
<comment type="caution">
    <text evidence="1">The sequence shown here is derived from an EMBL/GenBank/DDBJ whole genome shotgun (WGS) entry which is preliminary data.</text>
</comment>
<accession>A0A848GZU3</accession>
<dbReference type="EMBL" id="JABBFX010000001">
    <property type="protein sequence ID" value="NML43707.1"/>
    <property type="molecule type" value="Genomic_DNA"/>
</dbReference>
<gene>
    <name evidence="1" type="ORF">HHL11_08100</name>
</gene>
<reference evidence="1 2" key="1">
    <citation type="submission" date="2020-04" db="EMBL/GenBank/DDBJ databases">
        <title>Ramlibacter sp. G-1-2-2 isolated from soil.</title>
        <authorList>
            <person name="Dahal R.H."/>
        </authorList>
    </citation>
    <scope>NUCLEOTIDE SEQUENCE [LARGE SCALE GENOMIC DNA]</scope>
    <source>
        <strain evidence="1 2">G-1-2-2</strain>
    </source>
</reference>
<dbReference type="AlphaFoldDB" id="A0A848GZU3"/>
<evidence type="ECO:0000313" key="1">
    <source>
        <dbReference type="EMBL" id="NML43707.1"/>
    </source>
</evidence>
<keyword evidence="2" id="KW-1185">Reference proteome</keyword>